<proteinExistence type="inferred from homology"/>
<evidence type="ECO:0000313" key="10">
    <source>
        <dbReference type="Proteomes" id="UP000199004"/>
    </source>
</evidence>
<evidence type="ECO:0000256" key="7">
    <source>
        <dbReference type="RuleBase" id="RU363032"/>
    </source>
</evidence>
<comment type="similarity">
    <text evidence="7">Belongs to the binding-protein-dependent transport system permease family.</text>
</comment>
<protein>
    <submittedName>
        <fullName evidence="9">Peptide/nickel transport system permease protein</fullName>
    </submittedName>
</protein>
<dbReference type="Gene3D" id="1.10.3720.10">
    <property type="entry name" value="MetI-like"/>
    <property type="match status" value="1"/>
</dbReference>
<feature type="transmembrane region" description="Helical" evidence="7">
    <location>
        <begin position="9"/>
        <end position="30"/>
    </location>
</feature>
<feature type="transmembrane region" description="Helical" evidence="7">
    <location>
        <begin position="150"/>
        <end position="178"/>
    </location>
</feature>
<name>A0A1H0GVB9_9ACTN</name>
<evidence type="ECO:0000256" key="4">
    <source>
        <dbReference type="ARBA" id="ARBA00022692"/>
    </source>
</evidence>
<evidence type="ECO:0000256" key="6">
    <source>
        <dbReference type="ARBA" id="ARBA00023136"/>
    </source>
</evidence>
<feature type="transmembrane region" description="Helical" evidence="7">
    <location>
        <begin position="198"/>
        <end position="215"/>
    </location>
</feature>
<keyword evidence="10" id="KW-1185">Reference proteome</keyword>
<keyword evidence="4 7" id="KW-0812">Transmembrane</keyword>
<keyword evidence="3" id="KW-1003">Cell membrane</keyword>
<dbReference type="GO" id="GO:0055085">
    <property type="term" value="P:transmembrane transport"/>
    <property type="evidence" value="ECO:0007669"/>
    <property type="project" value="InterPro"/>
</dbReference>
<feature type="transmembrane region" description="Helical" evidence="7">
    <location>
        <begin position="256"/>
        <end position="282"/>
    </location>
</feature>
<keyword evidence="5 7" id="KW-1133">Transmembrane helix</keyword>
<dbReference type="PANTHER" id="PTHR43163">
    <property type="entry name" value="DIPEPTIDE TRANSPORT SYSTEM PERMEASE PROTEIN DPPB-RELATED"/>
    <property type="match status" value="1"/>
</dbReference>
<dbReference type="AlphaFoldDB" id="A0A1H0GVB9"/>
<evidence type="ECO:0000256" key="2">
    <source>
        <dbReference type="ARBA" id="ARBA00022448"/>
    </source>
</evidence>
<evidence type="ECO:0000259" key="8">
    <source>
        <dbReference type="PROSITE" id="PS50928"/>
    </source>
</evidence>
<gene>
    <name evidence="9" type="ORF">SAMN05192576_3354</name>
</gene>
<evidence type="ECO:0000256" key="3">
    <source>
        <dbReference type="ARBA" id="ARBA00022475"/>
    </source>
</evidence>
<dbReference type="PROSITE" id="PS50928">
    <property type="entry name" value="ABC_TM1"/>
    <property type="match status" value="1"/>
</dbReference>
<dbReference type="InterPro" id="IPR045621">
    <property type="entry name" value="BPD_transp_1_N"/>
</dbReference>
<evidence type="ECO:0000313" key="9">
    <source>
        <dbReference type="EMBL" id="SDO10742.1"/>
    </source>
</evidence>
<feature type="transmembrane region" description="Helical" evidence="7">
    <location>
        <begin position="302"/>
        <end position="328"/>
    </location>
</feature>
<dbReference type="RefSeq" id="WP_091025963.1">
    <property type="nucleotide sequence ID" value="NZ_BKAE01000008.1"/>
</dbReference>
<dbReference type="OrthoDB" id="147688at2"/>
<dbReference type="InterPro" id="IPR000515">
    <property type="entry name" value="MetI-like"/>
</dbReference>
<dbReference type="STRING" id="1005944.SAMN05192576_3354"/>
<evidence type="ECO:0000256" key="5">
    <source>
        <dbReference type="ARBA" id="ARBA00022989"/>
    </source>
</evidence>
<comment type="subcellular location">
    <subcellularLocation>
        <location evidence="1 7">Cell membrane</location>
        <topology evidence="1 7">Multi-pass membrane protein</topology>
    </subcellularLocation>
</comment>
<dbReference type="CDD" id="cd06261">
    <property type="entry name" value="TM_PBP2"/>
    <property type="match status" value="1"/>
</dbReference>
<keyword evidence="6 7" id="KW-0472">Membrane</keyword>
<dbReference type="SUPFAM" id="SSF161098">
    <property type="entry name" value="MetI-like"/>
    <property type="match status" value="1"/>
</dbReference>
<dbReference type="EMBL" id="FNIC01000006">
    <property type="protein sequence ID" value="SDO10742.1"/>
    <property type="molecule type" value="Genomic_DNA"/>
</dbReference>
<feature type="domain" description="ABC transmembrane type-1" evidence="8">
    <location>
        <begin position="114"/>
        <end position="321"/>
    </location>
</feature>
<keyword evidence="2 7" id="KW-0813">Transport</keyword>
<sequence>MFAYIIKRLLSGVIVVILVSMAVFALFWYGPSSPARPICLAETGNRCTPDRLENYEEQLGYNNNIVDEYGNYAKGIFTGREMPIGNVVIDCDRPCLGFSHRSRALVWDELVERLPATISVAVGGAFLYLALGIPIGVAAARRRGTLGDKLLVSSFLFLSSVPYYLFALLAWLYFTLIWQVPILGSSGYTPITDNPAEWFKGMLLPWLCLGIFGCTQYTRYTRGAMVETLSEDYIRTAKAKGLPPSTVVYRHGLRSALVPVVTVFGIDLGVLLAGTIFTERIFEIQGIGRWGLSAVQAFDLPVVSATALFGAILIVISNLIVDVIYSVLDPRVRLS</sequence>
<dbReference type="InterPro" id="IPR035906">
    <property type="entry name" value="MetI-like_sf"/>
</dbReference>
<dbReference type="Proteomes" id="UP000199004">
    <property type="component" value="Unassembled WGS sequence"/>
</dbReference>
<dbReference type="GO" id="GO:0005886">
    <property type="term" value="C:plasma membrane"/>
    <property type="evidence" value="ECO:0007669"/>
    <property type="project" value="UniProtKB-SubCell"/>
</dbReference>
<feature type="transmembrane region" description="Helical" evidence="7">
    <location>
        <begin position="116"/>
        <end position="138"/>
    </location>
</feature>
<dbReference type="Pfam" id="PF00528">
    <property type="entry name" value="BPD_transp_1"/>
    <property type="match status" value="1"/>
</dbReference>
<reference evidence="9 10" key="1">
    <citation type="submission" date="2016-10" db="EMBL/GenBank/DDBJ databases">
        <authorList>
            <person name="de Groot N.N."/>
        </authorList>
    </citation>
    <scope>NUCLEOTIDE SEQUENCE [LARGE SCALE GENOMIC DNA]</scope>
    <source>
        <strain evidence="9 10">CGMCC 1.11147</strain>
    </source>
</reference>
<organism evidence="9 10">
    <name type="scientific">Nocardioides szechwanensis</name>
    <dbReference type="NCBI Taxonomy" id="1005944"/>
    <lineage>
        <taxon>Bacteria</taxon>
        <taxon>Bacillati</taxon>
        <taxon>Actinomycetota</taxon>
        <taxon>Actinomycetes</taxon>
        <taxon>Propionibacteriales</taxon>
        <taxon>Nocardioidaceae</taxon>
        <taxon>Nocardioides</taxon>
    </lineage>
</organism>
<accession>A0A1H0GVB9</accession>
<dbReference type="PANTHER" id="PTHR43163:SF6">
    <property type="entry name" value="DIPEPTIDE TRANSPORT SYSTEM PERMEASE PROTEIN DPPB-RELATED"/>
    <property type="match status" value="1"/>
</dbReference>
<evidence type="ECO:0000256" key="1">
    <source>
        <dbReference type="ARBA" id="ARBA00004651"/>
    </source>
</evidence>
<dbReference type="Pfam" id="PF19300">
    <property type="entry name" value="BPD_transp_1_N"/>
    <property type="match status" value="1"/>
</dbReference>